<dbReference type="Proteomes" id="UP000039660">
    <property type="component" value="Unassembled WGS sequence"/>
</dbReference>
<dbReference type="AlphaFoldDB" id="A0A0T7H0N2"/>
<sequence length="269" mass="29804">MSNYQPSAALLRSRVVSRADRERDQLFANGQGTKPATQAHLRQAAALAAVRVVKQTARQRPTTDQRQNEIGRRRRWAGGGNMPPGVRALYSEAERAALSVIAEQCKRRGFCALCLDEIAKLAGVKRTSVQNAIRKARSREHSHISVREPSQQRSQRLPNVIKIICRSWLCWIGRALGFKSLNTSETESRISSVEHDEAVQREDRKKVAKQDLFFGSSAKAESEIWTRLGIKAPFSPRLEVRAESRFCHAPATAGGVTGAAEPLLAGRSL</sequence>
<dbReference type="EMBL" id="CCRK01000014">
    <property type="protein sequence ID" value="CDZ53076.1"/>
    <property type="molecule type" value="Genomic_DNA"/>
</dbReference>
<evidence type="ECO:0000313" key="3">
    <source>
        <dbReference type="Proteomes" id="UP000039660"/>
    </source>
</evidence>
<feature type="compositionally biased region" description="Basic and acidic residues" evidence="1">
    <location>
        <begin position="61"/>
        <end position="71"/>
    </location>
</feature>
<organism evidence="2 3">
    <name type="scientific">Neorhizobium galegae bv. officinalis</name>
    <dbReference type="NCBI Taxonomy" id="323656"/>
    <lineage>
        <taxon>Bacteria</taxon>
        <taxon>Pseudomonadati</taxon>
        <taxon>Pseudomonadota</taxon>
        <taxon>Alphaproteobacteria</taxon>
        <taxon>Hyphomicrobiales</taxon>
        <taxon>Rhizobiaceae</taxon>
        <taxon>Rhizobium/Agrobacterium group</taxon>
        <taxon>Neorhizobium</taxon>
    </lineage>
</organism>
<name>A0A0T7H0N2_NEOGA</name>
<reference evidence="2 3" key="1">
    <citation type="submission" date="2014-08" db="EMBL/GenBank/DDBJ databases">
        <authorList>
            <person name="Chen Y.-H."/>
        </authorList>
    </citation>
    <scope>NUCLEOTIDE SEQUENCE [LARGE SCALE GENOMIC DNA]</scope>
</reference>
<evidence type="ECO:0000256" key="1">
    <source>
        <dbReference type="SAM" id="MobiDB-lite"/>
    </source>
</evidence>
<dbReference type="RefSeq" id="WP_080955227.1">
    <property type="nucleotide sequence ID" value="NZ_CCRK01000014.1"/>
</dbReference>
<accession>A0A0T7H0N2</accession>
<evidence type="ECO:0000313" key="2">
    <source>
        <dbReference type="EMBL" id="CDZ53076.1"/>
    </source>
</evidence>
<gene>
    <name evidence="2" type="ORF">NGAL_HAMBI1189_48080</name>
</gene>
<protein>
    <submittedName>
        <fullName evidence="2">Uncharacterized protein</fullName>
    </submittedName>
</protein>
<feature type="region of interest" description="Disordered" evidence="1">
    <location>
        <begin position="55"/>
        <end position="83"/>
    </location>
</feature>
<proteinExistence type="predicted"/>